<dbReference type="OrthoDB" id="5652806at2"/>
<evidence type="ECO:0000256" key="1">
    <source>
        <dbReference type="SAM" id="Phobius"/>
    </source>
</evidence>
<reference evidence="2 3" key="1">
    <citation type="submission" date="2015-11" db="EMBL/GenBank/DDBJ databases">
        <title>Genomic analysis of 38 Legionella species identifies large and diverse effector repertoires.</title>
        <authorList>
            <person name="Burstein D."/>
            <person name="Amaro F."/>
            <person name="Zusman T."/>
            <person name="Lifshitz Z."/>
            <person name="Cohen O."/>
            <person name="Gilbert J.A."/>
            <person name="Pupko T."/>
            <person name="Shuman H.A."/>
            <person name="Segal G."/>
        </authorList>
    </citation>
    <scope>NUCLEOTIDE SEQUENCE [LARGE SCALE GENOMIC DNA]</scope>
    <source>
        <strain evidence="2 3">ORW</strain>
    </source>
</reference>
<sequence>MNKEQALQKIVDLAKQYQIEIKEIAIALKPNQSTSPTDQSSWLNKLYSYLGGILIFAGICALIVMKWEEFNFYERVTLTLGFGFSSYILAFVCFKHPNYQKTATPLLLIALFLEPTGLIILLQEYPTLLPIGWLFIIVIIYFTHQHLAIIWDKTFILAITTVVFGCILFSCTTGTNRIFLNLGFGFLTFLLGLYYQDKSSKISDPLFLVAAVLEAGGLLTFISQHTSILMPTWGVLFVSFILFLQYGITFISTRLTVLAFITLVFLYSFFLAAFELLGVPERLKWFVLSSSLLAVSSFINHSKYQSIAGLLFFISSVVLLSVTFDVVKDKPYEILYLGLACGLIYMAIIESSRVLLFISSLATLCFILYFSSQHFPHTIGWPITLIIIGLLLVGVSGIVIKLNKKYM</sequence>
<feature type="transmembrane region" description="Helical" evidence="1">
    <location>
        <begin position="202"/>
        <end position="222"/>
    </location>
</feature>
<evidence type="ECO:0008006" key="4">
    <source>
        <dbReference type="Google" id="ProtNLM"/>
    </source>
</evidence>
<name>A0A0W0S949_9GAMM</name>
<protein>
    <recommendedName>
        <fullName evidence="4">DUF2157 domain-containing protein</fullName>
    </recommendedName>
</protein>
<feature type="transmembrane region" description="Helical" evidence="1">
    <location>
        <begin position="255"/>
        <end position="277"/>
    </location>
</feature>
<feature type="transmembrane region" description="Helical" evidence="1">
    <location>
        <begin position="307"/>
        <end position="327"/>
    </location>
</feature>
<feature type="transmembrane region" description="Helical" evidence="1">
    <location>
        <begin position="155"/>
        <end position="172"/>
    </location>
</feature>
<proteinExistence type="predicted"/>
<feature type="transmembrane region" description="Helical" evidence="1">
    <location>
        <begin position="128"/>
        <end position="143"/>
    </location>
</feature>
<comment type="caution">
    <text evidence="2">The sequence shown here is derived from an EMBL/GenBank/DDBJ whole genome shotgun (WGS) entry which is preliminary data.</text>
</comment>
<evidence type="ECO:0000313" key="2">
    <source>
        <dbReference type="EMBL" id="KTC80063.1"/>
    </source>
</evidence>
<organism evidence="2 3">
    <name type="scientific">Legionella cherrii</name>
    <dbReference type="NCBI Taxonomy" id="28084"/>
    <lineage>
        <taxon>Bacteria</taxon>
        <taxon>Pseudomonadati</taxon>
        <taxon>Pseudomonadota</taxon>
        <taxon>Gammaproteobacteria</taxon>
        <taxon>Legionellales</taxon>
        <taxon>Legionellaceae</taxon>
        <taxon>Legionella</taxon>
    </lineage>
</organism>
<accession>A0A0W0S949</accession>
<feature type="transmembrane region" description="Helical" evidence="1">
    <location>
        <begin position="76"/>
        <end position="94"/>
    </location>
</feature>
<feature type="transmembrane region" description="Helical" evidence="1">
    <location>
        <begin position="228"/>
        <end position="248"/>
    </location>
</feature>
<dbReference type="PATRIC" id="fig|28084.5.peg.2257"/>
<keyword evidence="1" id="KW-0472">Membrane</keyword>
<feature type="transmembrane region" description="Helical" evidence="1">
    <location>
        <begin position="178"/>
        <end position="195"/>
    </location>
</feature>
<dbReference type="EMBL" id="LNXW01000013">
    <property type="protein sequence ID" value="KTC80063.1"/>
    <property type="molecule type" value="Genomic_DNA"/>
</dbReference>
<feature type="transmembrane region" description="Helical" evidence="1">
    <location>
        <begin position="378"/>
        <end position="400"/>
    </location>
</feature>
<feature type="transmembrane region" description="Helical" evidence="1">
    <location>
        <begin position="46"/>
        <end position="64"/>
    </location>
</feature>
<evidence type="ECO:0000313" key="3">
    <source>
        <dbReference type="Proteomes" id="UP000054921"/>
    </source>
</evidence>
<feature type="transmembrane region" description="Helical" evidence="1">
    <location>
        <begin position="333"/>
        <end position="349"/>
    </location>
</feature>
<dbReference type="RefSeq" id="WP_058387855.1">
    <property type="nucleotide sequence ID" value="NZ_LNXW01000013.1"/>
</dbReference>
<keyword evidence="1" id="KW-1133">Transmembrane helix</keyword>
<dbReference type="AlphaFoldDB" id="A0A0W0S949"/>
<dbReference type="Proteomes" id="UP000054921">
    <property type="component" value="Unassembled WGS sequence"/>
</dbReference>
<keyword evidence="1" id="KW-0812">Transmembrane</keyword>
<gene>
    <name evidence="2" type="ORF">Lche_2083</name>
</gene>
<feature type="transmembrane region" description="Helical" evidence="1">
    <location>
        <begin position="106"/>
        <end position="122"/>
    </location>
</feature>